<reference evidence="2 3" key="1">
    <citation type="submission" date="2017-09" db="EMBL/GenBank/DDBJ databases">
        <authorList>
            <person name="Ehlers B."/>
            <person name="Leendertz F.H."/>
        </authorList>
    </citation>
    <scope>NUCLEOTIDE SEQUENCE [LARGE SCALE GENOMIC DNA]</scope>
</reference>
<proteinExistence type="predicted"/>
<dbReference type="Proteomes" id="UP000241592">
    <property type="component" value="Segment"/>
</dbReference>
<evidence type="ECO:0000313" key="2">
    <source>
        <dbReference type="EMBL" id="ATW58070.1"/>
    </source>
</evidence>
<organism evidence="2 3">
    <name type="scientific">Pseudomonas phage nickie</name>
    <dbReference type="NCBI Taxonomy" id="2048977"/>
    <lineage>
        <taxon>Viruses</taxon>
        <taxon>Duplodnaviria</taxon>
        <taxon>Heunggongvirae</taxon>
        <taxon>Uroviricota</taxon>
        <taxon>Caudoviricetes</taxon>
        <taxon>Nickievirus</taxon>
        <taxon>Nickievirus nickie</taxon>
    </lineage>
</organism>
<feature type="region of interest" description="Disordered" evidence="1">
    <location>
        <begin position="1"/>
        <end position="29"/>
    </location>
</feature>
<evidence type="ECO:0000313" key="3">
    <source>
        <dbReference type="Proteomes" id="UP000241592"/>
    </source>
</evidence>
<dbReference type="EMBL" id="MG018927">
    <property type="protein sequence ID" value="ATW58070.1"/>
    <property type="molecule type" value="Genomic_DNA"/>
</dbReference>
<name>A0A2H4P7Q4_9CAUD</name>
<gene>
    <name evidence="2" type="ORF">CNR34_00137</name>
</gene>
<accession>A0A2H4P7Q4</accession>
<sequence>MRKKKPAPTPTDPGIWADPEPRFKPDPSPKTVNVTVNFTDIPPNPEFDKAFAGILRSQVIGQLARDPGKSKLVNTPGGIALKSKSLSPEEHMEFIRGMMKTAQQEIHRTGGSTSDE</sequence>
<evidence type="ECO:0000256" key="1">
    <source>
        <dbReference type="SAM" id="MobiDB-lite"/>
    </source>
</evidence>
<keyword evidence="3" id="KW-1185">Reference proteome</keyword>
<protein>
    <submittedName>
        <fullName evidence="2">Uncharacterized protein</fullName>
    </submittedName>
</protein>